<proteinExistence type="predicted"/>
<feature type="compositionally biased region" description="Low complexity" evidence="1">
    <location>
        <begin position="91"/>
        <end position="107"/>
    </location>
</feature>
<sequence length="127" mass="13917">MLTPTGRSTNFNLQCRYNSRTQTTLSSASRSPLFPLSIGLHPRVQALGTNSDIATLHSKLRLGIHSAPIELRSHHTFTHNAPAHTIFICSSTTSSRPRSQSQPSPCRLQRARSTATKEDVLQTPISA</sequence>
<keyword evidence="3" id="KW-1185">Reference proteome</keyword>
<organism evidence="2 3">
    <name type="scientific">Laccaria amethystina LaAM-08-1</name>
    <dbReference type="NCBI Taxonomy" id="1095629"/>
    <lineage>
        <taxon>Eukaryota</taxon>
        <taxon>Fungi</taxon>
        <taxon>Dikarya</taxon>
        <taxon>Basidiomycota</taxon>
        <taxon>Agaricomycotina</taxon>
        <taxon>Agaricomycetes</taxon>
        <taxon>Agaricomycetidae</taxon>
        <taxon>Agaricales</taxon>
        <taxon>Agaricineae</taxon>
        <taxon>Hydnangiaceae</taxon>
        <taxon>Laccaria</taxon>
    </lineage>
</organism>
<dbReference type="HOGENOM" id="CLU_1970894_0_0_1"/>
<evidence type="ECO:0000256" key="1">
    <source>
        <dbReference type="SAM" id="MobiDB-lite"/>
    </source>
</evidence>
<dbReference type="AlphaFoldDB" id="A0A0C9Y4H4"/>
<feature type="region of interest" description="Disordered" evidence="1">
    <location>
        <begin position="91"/>
        <end position="127"/>
    </location>
</feature>
<protein>
    <submittedName>
        <fullName evidence="2">Uncharacterized protein</fullName>
    </submittedName>
</protein>
<evidence type="ECO:0000313" key="2">
    <source>
        <dbReference type="EMBL" id="KIK04982.1"/>
    </source>
</evidence>
<dbReference type="Proteomes" id="UP000054477">
    <property type="component" value="Unassembled WGS sequence"/>
</dbReference>
<reference evidence="3" key="2">
    <citation type="submission" date="2015-01" db="EMBL/GenBank/DDBJ databases">
        <title>Evolutionary Origins and Diversification of the Mycorrhizal Mutualists.</title>
        <authorList>
            <consortium name="DOE Joint Genome Institute"/>
            <consortium name="Mycorrhizal Genomics Consortium"/>
            <person name="Kohler A."/>
            <person name="Kuo A."/>
            <person name="Nagy L.G."/>
            <person name="Floudas D."/>
            <person name="Copeland A."/>
            <person name="Barry K.W."/>
            <person name="Cichocki N."/>
            <person name="Veneault-Fourrey C."/>
            <person name="LaButti K."/>
            <person name="Lindquist E.A."/>
            <person name="Lipzen A."/>
            <person name="Lundell T."/>
            <person name="Morin E."/>
            <person name="Murat C."/>
            <person name="Riley R."/>
            <person name="Ohm R."/>
            <person name="Sun H."/>
            <person name="Tunlid A."/>
            <person name="Henrissat B."/>
            <person name="Grigoriev I.V."/>
            <person name="Hibbett D.S."/>
            <person name="Martin F."/>
        </authorList>
    </citation>
    <scope>NUCLEOTIDE SEQUENCE [LARGE SCALE GENOMIC DNA]</scope>
    <source>
        <strain evidence="3">LaAM-08-1</strain>
    </source>
</reference>
<accession>A0A0C9Y4H4</accession>
<dbReference type="EMBL" id="KN838564">
    <property type="protein sequence ID" value="KIK04982.1"/>
    <property type="molecule type" value="Genomic_DNA"/>
</dbReference>
<evidence type="ECO:0000313" key="3">
    <source>
        <dbReference type="Proteomes" id="UP000054477"/>
    </source>
</evidence>
<name>A0A0C9Y4H4_9AGAR</name>
<gene>
    <name evidence="2" type="ORF">K443DRAFT_378646</name>
</gene>
<reference evidence="2 3" key="1">
    <citation type="submission" date="2014-04" db="EMBL/GenBank/DDBJ databases">
        <authorList>
            <consortium name="DOE Joint Genome Institute"/>
            <person name="Kuo A."/>
            <person name="Kohler A."/>
            <person name="Nagy L.G."/>
            <person name="Floudas D."/>
            <person name="Copeland A."/>
            <person name="Barry K.W."/>
            <person name="Cichocki N."/>
            <person name="Veneault-Fourrey C."/>
            <person name="LaButti K."/>
            <person name="Lindquist E.A."/>
            <person name="Lipzen A."/>
            <person name="Lundell T."/>
            <person name="Morin E."/>
            <person name="Murat C."/>
            <person name="Sun H."/>
            <person name="Tunlid A."/>
            <person name="Henrissat B."/>
            <person name="Grigoriev I.V."/>
            <person name="Hibbett D.S."/>
            <person name="Martin F."/>
            <person name="Nordberg H.P."/>
            <person name="Cantor M.N."/>
            <person name="Hua S.X."/>
        </authorList>
    </citation>
    <scope>NUCLEOTIDE SEQUENCE [LARGE SCALE GENOMIC DNA]</scope>
    <source>
        <strain evidence="2 3">LaAM-08-1</strain>
    </source>
</reference>